<evidence type="ECO:0000256" key="11">
    <source>
        <dbReference type="ARBA" id="ARBA00051693"/>
    </source>
</evidence>
<dbReference type="InterPro" id="IPR000719">
    <property type="entry name" value="Prot_kinase_dom"/>
</dbReference>
<evidence type="ECO:0000313" key="16">
    <source>
        <dbReference type="Proteomes" id="UP000005220"/>
    </source>
</evidence>
<evidence type="ECO:0000256" key="9">
    <source>
        <dbReference type="ARBA" id="ARBA00049014"/>
    </source>
</evidence>
<evidence type="ECO:0000313" key="15">
    <source>
        <dbReference type="EMBL" id="CCF56390.1"/>
    </source>
</evidence>
<dbReference type="GO" id="GO:0001403">
    <property type="term" value="P:invasive growth in response to glucose limitation"/>
    <property type="evidence" value="ECO:0007669"/>
    <property type="project" value="EnsemblFungi"/>
</dbReference>
<keyword evidence="6" id="KW-0067">ATP-binding</keyword>
<dbReference type="eggNOG" id="KOG0581">
    <property type="taxonomic scope" value="Eukaryota"/>
</dbReference>
<dbReference type="EMBL" id="HE650822">
    <property type="protein sequence ID" value="CCF56390.1"/>
    <property type="molecule type" value="Genomic_DNA"/>
</dbReference>
<dbReference type="OrthoDB" id="10252354at2759"/>
<keyword evidence="4" id="KW-0547">Nucleotide-binding</keyword>
<dbReference type="InterPro" id="IPR008271">
    <property type="entry name" value="Ser/Thr_kinase_AS"/>
</dbReference>
<dbReference type="GO" id="GO:0005737">
    <property type="term" value="C:cytoplasm"/>
    <property type="evidence" value="ECO:0007669"/>
    <property type="project" value="EnsemblFungi"/>
</dbReference>
<keyword evidence="5" id="KW-0418">Kinase</keyword>
<organism evidence="15 16">
    <name type="scientific">Kazachstania africana (strain ATCC 22294 / BCRC 22015 / CBS 2517 / CECT 1963 / NBRC 1671 / NRRL Y-8276)</name>
    <name type="common">Yeast</name>
    <name type="synonym">Kluyveromyces africanus</name>
    <dbReference type="NCBI Taxonomy" id="1071382"/>
    <lineage>
        <taxon>Eukaryota</taxon>
        <taxon>Fungi</taxon>
        <taxon>Dikarya</taxon>
        <taxon>Ascomycota</taxon>
        <taxon>Saccharomycotina</taxon>
        <taxon>Saccharomycetes</taxon>
        <taxon>Saccharomycetales</taxon>
        <taxon>Saccharomycetaceae</taxon>
        <taxon>Kazachstania</taxon>
    </lineage>
</organism>
<dbReference type="GeneID" id="13882614"/>
<evidence type="ECO:0000256" key="10">
    <source>
        <dbReference type="ARBA" id="ARBA00049299"/>
    </source>
</evidence>
<dbReference type="GO" id="GO:0004708">
    <property type="term" value="F:MAP kinase kinase activity"/>
    <property type="evidence" value="ECO:0007669"/>
    <property type="project" value="UniProtKB-EC"/>
</dbReference>
<evidence type="ECO:0000256" key="6">
    <source>
        <dbReference type="ARBA" id="ARBA00022840"/>
    </source>
</evidence>
<evidence type="ECO:0000256" key="4">
    <source>
        <dbReference type="ARBA" id="ARBA00022741"/>
    </source>
</evidence>
<evidence type="ECO:0000256" key="2">
    <source>
        <dbReference type="ARBA" id="ARBA00022553"/>
    </source>
</evidence>
<evidence type="ECO:0000259" key="14">
    <source>
        <dbReference type="PROSITE" id="PS50011"/>
    </source>
</evidence>
<dbReference type="PROSITE" id="PS00108">
    <property type="entry name" value="PROTEIN_KINASE_ST"/>
    <property type="match status" value="1"/>
</dbReference>
<keyword evidence="2" id="KW-0597">Phosphoprotein</keyword>
<dbReference type="Pfam" id="PF00069">
    <property type="entry name" value="Pkinase"/>
    <property type="match status" value="1"/>
</dbReference>
<accession>H2APU0</accession>
<comment type="catalytic activity">
    <reaction evidence="10">
        <text>L-threonyl-[protein] + ATP = O-phospho-L-threonyl-[protein] + ADP + H(+)</text>
        <dbReference type="Rhea" id="RHEA:46608"/>
        <dbReference type="Rhea" id="RHEA-COMP:11060"/>
        <dbReference type="Rhea" id="RHEA-COMP:11605"/>
        <dbReference type="ChEBI" id="CHEBI:15378"/>
        <dbReference type="ChEBI" id="CHEBI:30013"/>
        <dbReference type="ChEBI" id="CHEBI:30616"/>
        <dbReference type="ChEBI" id="CHEBI:61977"/>
        <dbReference type="ChEBI" id="CHEBI:456216"/>
        <dbReference type="EC" id="2.7.12.2"/>
    </reaction>
</comment>
<evidence type="ECO:0000256" key="5">
    <source>
        <dbReference type="ARBA" id="ARBA00022777"/>
    </source>
</evidence>
<dbReference type="RefSeq" id="XP_003955525.1">
    <property type="nucleotide sequence ID" value="XM_003955476.1"/>
</dbReference>
<dbReference type="GO" id="GO:0001402">
    <property type="term" value="P:signal transduction involved in filamentous growth"/>
    <property type="evidence" value="ECO:0007669"/>
    <property type="project" value="EnsemblFungi"/>
</dbReference>
<dbReference type="GO" id="GO:0005524">
    <property type="term" value="F:ATP binding"/>
    <property type="evidence" value="ECO:0007669"/>
    <property type="project" value="UniProtKB-KW"/>
</dbReference>
<evidence type="ECO:0000256" key="1">
    <source>
        <dbReference type="ARBA" id="ARBA00022527"/>
    </source>
</evidence>
<dbReference type="EC" id="2.7.12.2" evidence="8"/>
<dbReference type="PANTHER" id="PTHR48013">
    <property type="entry name" value="DUAL SPECIFICITY MITOGEN-ACTIVATED PROTEIN KINASE KINASE 5-RELATED"/>
    <property type="match status" value="1"/>
</dbReference>
<feature type="domain" description="Protein kinase" evidence="14">
    <location>
        <begin position="158"/>
        <end position="444"/>
    </location>
</feature>
<keyword evidence="12" id="KW-0175">Coiled coil</keyword>
<feature type="compositionally biased region" description="Polar residues" evidence="13">
    <location>
        <begin position="10"/>
        <end position="19"/>
    </location>
</feature>
<dbReference type="SMART" id="SM00220">
    <property type="entry name" value="S_TKc"/>
    <property type="match status" value="1"/>
</dbReference>
<dbReference type="FunCoup" id="H2APU0">
    <property type="interactions" value="598"/>
</dbReference>
<evidence type="ECO:0000256" key="8">
    <source>
        <dbReference type="ARBA" id="ARBA00038999"/>
    </source>
</evidence>
<dbReference type="FunFam" id="1.10.510.10:FF:000921">
    <property type="entry name" value="Serine/threonine-protein kinase STE7"/>
    <property type="match status" value="1"/>
</dbReference>
<dbReference type="GO" id="GO:0007124">
    <property type="term" value="P:pseudohyphal growth"/>
    <property type="evidence" value="ECO:0007669"/>
    <property type="project" value="EnsemblFungi"/>
</dbReference>
<keyword evidence="1" id="KW-0723">Serine/threonine-protein kinase</keyword>
<feature type="coiled-coil region" evidence="12">
    <location>
        <begin position="472"/>
        <end position="499"/>
    </location>
</feature>
<keyword evidence="16" id="KW-1185">Reference proteome</keyword>
<evidence type="ECO:0000256" key="13">
    <source>
        <dbReference type="SAM" id="MobiDB-lite"/>
    </source>
</evidence>
<reference evidence="15 16" key="1">
    <citation type="journal article" date="2011" name="Proc. Natl. Acad. Sci. U.S.A.">
        <title>Evolutionary erosion of yeast sex chromosomes by mating-type switching accidents.</title>
        <authorList>
            <person name="Gordon J.L."/>
            <person name="Armisen D."/>
            <person name="Proux-Wera E."/>
            <person name="Oheigeartaigh S.S."/>
            <person name="Byrne K.P."/>
            <person name="Wolfe K.H."/>
        </authorList>
    </citation>
    <scope>NUCLEOTIDE SEQUENCE [LARGE SCALE GENOMIC DNA]</scope>
    <source>
        <strain evidence="16">ATCC 22294 / BCRC 22015 / CBS 2517 / CECT 1963 / NBRC 1671 / NRRL Y-8276</strain>
    </source>
</reference>
<dbReference type="InParanoid" id="H2APU0"/>
<evidence type="ECO:0000256" key="12">
    <source>
        <dbReference type="SAM" id="Coils"/>
    </source>
</evidence>
<proteinExistence type="inferred from homology"/>
<gene>
    <name evidence="15" type="primary">KAFR0B00920</name>
    <name evidence="15" type="ORF">KAFR_0B00920</name>
</gene>
<protein>
    <recommendedName>
        <fullName evidence="8">mitogen-activated protein kinase kinase</fullName>
        <ecNumber evidence="8">2.7.12.2</ecNumber>
    </recommendedName>
</protein>
<dbReference type="InterPro" id="IPR011009">
    <property type="entry name" value="Kinase-like_dom_sf"/>
</dbReference>
<evidence type="ECO:0000256" key="3">
    <source>
        <dbReference type="ARBA" id="ARBA00022679"/>
    </source>
</evidence>
<dbReference type="STRING" id="1071382.H2APU0"/>
<dbReference type="AlphaFoldDB" id="H2APU0"/>
<dbReference type="PROSITE" id="PS50011">
    <property type="entry name" value="PROTEIN_KINASE_DOM"/>
    <property type="match status" value="1"/>
</dbReference>
<feature type="region of interest" description="Disordered" evidence="13">
    <location>
        <begin position="1"/>
        <end position="22"/>
    </location>
</feature>
<dbReference type="GO" id="GO:0000196">
    <property type="term" value="P:cell integrity MAPK cascade"/>
    <property type="evidence" value="ECO:0007669"/>
    <property type="project" value="EnsemblFungi"/>
</dbReference>
<dbReference type="SUPFAM" id="SSF56112">
    <property type="entry name" value="Protein kinase-like (PK-like)"/>
    <property type="match status" value="1"/>
</dbReference>
<dbReference type="Proteomes" id="UP000005220">
    <property type="component" value="Chromosome 2"/>
</dbReference>
<dbReference type="Gene3D" id="3.30.200.20">
    <property type="entry name" value="Phosphorylase Kinase, domain 1"/>
    <property type="match status" value="1"/>
</dbReference>
<comment type="similarity">
    <text evidence="7">Belongs to the protein kinase superfamily. STE Ser/Thr protein kinase family. MAP kinase kinase subfamily.</text>
</comment>
<comment type="catalytic activity">
    <reaction evidence="11">
        <text>L-tyrosyl-[protein] + ATP = O-phospho-L-tyrosyl-[protein] + ADP + H(+)</text>
        <dbReference type="Rhea" id="RHEA:10596"/>
        <dbReference type="Rhea" id="RHEA-COMP:10136"/>
        <dbReference type="Rhea" id="RHEA-COMP:20101"/>
        <dbReference type="ChEBI" id="CHEBI:15378"/>
        <dbReference type="ChEBI" id="CHEBI:30616"/>
        <dbReference type="ChEBI" id="CHEBI:46858"/>
        <dbReference type="ChEBI" id="CHEBI:61978"/>
        <dbReference type="ChEBI" id="CHEBI:456216"/>
        <dbReference type="EC" id="2.7.12.2"/>
    </reaction>
</comment>
<dbReference type="KEGG" id="kaf:KAFR_0B00920"/>
<comment type="catalytic activity">
    <reaction evidence="9">
        <text>L-seryl-[protein] + ATP = O-phospho-L-seryl-[protein] + ADP + H(+)</text>
        <dbReference type="Rhea" id="RHEA:17989"/>
        <dbReference type="Rhea" id="RHEA-COMP:9863"/>
        <dbReference type="Rhea" id="RHEA-COMP:11604"/>
        <dbReference type="ChEBI" id="CHEBI:15378"/>
        <dbReference type="ChEBI" id="CHEBI:29999"/>
        <dbReference type="ChEBI" id="CHEBI:30616"/>
        <dbReference type="ChEBI" id="CHEBI:83421"/>
        <dbReference type="ChEBI" id="CHEBI:456216"/>
        <dbReference type="EC" id="2.7.12.2"/>
    </reaction>
</comment>
<dbReference type="HOGENOM" id="CLU_000288_63_23_1"/>
<name>H2APU0_KAZAF</name>
<dbReference type="GO" id="GO:0043332">
    <property type="term" value="C:mating projection tip"/>
    <property type="evidence" value="ECO:0007669"/>
    <property type="project" value="EnsemblFungi"/>
</dbReference>
<sequence>MIAMIDQDHSASSSPFQKKTLQRKNFKQLSLGDTNTVHTNTSVATLGTSLNSLSIEETSHAQMPSQNSLYLRRGLKKKLTLDAKPQQTTSKTEIRNNNVIIADPSDIDINDTNASTLIIQSNNSIQNNKLDSYSSSSSSSSTSSPSTNVTIEYQLQDLVQLGKIGQGNSGTVLKVLHVPTSKILSKKTIPIEQNNDIINNQLLRELTIMKGIKPHDNIISFYGAFIRHSVNNEIIILMEYMDCASLDKILNVFKSFMEKENVTNYRKTWFNNPLVLSKISFAVLNGLSYLYKNYKIIHRDIKPSNVLINSKGQIKICDFGVSKKLINSIADTFVGTSTYMSPERIQGNVYSTKGDVWSLGLMIIELVTGEFPLGGHDDTPDGILDLLQRIVNEPSPRLPTSFIENYSSHNIEDLKELVNFVNRCCVKEEKGRSSINELLVHDFIVRYNGPSNTASRNYEREFRHWCKKIKSKLKEDKQIKREINERAKLEQQRTAQKKSLNR</sequence>
<dbReference type="PANTHER" id="PTHR48013:SF9">
    <property type="entry name" value="DUAL SPECIFICITY MITOGEN-ACTIVATED PROTEIN KINASE KINASE 5"/>
    <property type="match status" value="1"/>
</dbReference>
<keyword evidence="3" id="KW-0808">Transferase</keyword>
<dbReference type="Gene3D" id="1.10.510.10">
    <property type="entry name" value="Transferase(Phosphotransferase) domain 1"/>
    <property type="match status" value="1"/>
</dbReference>
<evidence type="ECO:0000256" key="7">
    <source>
        <dbReference type="ARBA" id="ARBA00038035"/>
    </source>
</evidence>
<dbReference type="GO" id="GO:0004674">
    <property type="term" value="F:protein serine/threonine kinase activity"/>
    <property type="evidence" value="ECO:0007669"/>
    <property type="project" value="UniProtKB-KW"/>
</dbReference>
<dbReference type="GO" id="GO:0071507">
    <property type="term" value="P:pheromone response MAPK cascade"/>
    <property type="evidence" value="ECO:0007669"/>
    <property type="project" value="EnsemblFungi"/>
</dbReference>